<organism evidence="1 2">
    <name type="scientific">Handelsmanbacteria sp. (strain RIFCSPLOWO2_12_FULL_64_10)</name>
    <dbReference type="NCBI Taxonomy" id="1817868"/>
    <lineage>
        <taxon>Bacteria</taxon>
        <taxon>Candidatus Handelsmaniibacteriota</taxon>
    </lineage>
</organism>
<comment type="caution">
    <text evidence="1">The sequence shown here is derived from an EMBL/GenBank/DDBJ whole genome shotgun (WGS) entry which is preliminary data.</text>
</comment>
<evidence type="ECO:0000313" key="2">
    <source>
        <dbReference type="Proteomes" id="UP000178606"/>
    </source>
</evidence>
<sequence>MSFPIGNYEFEGPFESADELEDQAGVYAVMCERDDRIRLLDVGESAQVKTCVEGHEREPSWKKRCRGALFFGVHYTAHAQQDERMEIEQEIRDEFNPPCGQD</sequence>
<proteinExistence type="predicted"/>
<dbReference type="Proteomes" id="UP000178606">
    <property type="component" value="Unassembled WGS sequence"/>
</dbReference>
<accession>A0A1F6C750</accession>
<name>A0A1F6C750_HANXR</name>
<reference evidence="1 2" key="1">
    <citation type="journal article" date="2016" name="Nat. Commun.">
        <title>Thousands of microbial genomes shed light on interconnected biogeochemical processes in an aquifer system.</title>
        <authorList>
            <person name="Anantharaman K."/>
            <person name="Brown C.T."/>
            <person name="Hug L.A."/>
            <person name="Sharon I."/>
            <person name="Castelle C.J."/>
            <person name="Probst A.J."/>
            <person name="Thomas B.C."/>
            <person name="Singh A."/>
            <person name="Wilkins M.J."/>
            <person name="Karaoz U."/>
            <person name="Brodie E.L."/>
            <person name="Williams K.H."/>
            <person name="Hubbard S.S."/>
            <person name="Banfield J.F."/>
        </authorList>
    </citation>
    <scope>NUCLEOTIDE SEQUENCE [LARGE SCALE GENOMIC DNA]</scope>
    <source>
        <strain evidence="2">RIFCSPLOWO2_12_FULL_64_10</strain>
    </source>
</reference>
<evidence type="ECO:0000313" key="1">
    <source>
        <dbReference type="EMBL" id="OGG44965.1"/>
    </source>
</evidence>
<gene>
    <name evidence="1" type="ORF">A3F84_22925</name>
</gene>
<evidence type="ECO:0008006" key="3">
    <source>
        <dbReference type="Google" id="ProtNLM"/>
    </source>
</evidence>
<dbReference type="AlphaFoldDB" id="A0A1F6C750"/>
<protein>
    <recommendedName>
        <fullName evidence="3">GIY-YIG domain-containing protein</fullName>
    </recommendedName>
</protein>
<dbReference type="EMBL" id="MFKF01000390">
    <property type="protein sequence ID" value="OGG44965.1"/>
    <property type="molecule type" value="Genomic_DNA"/>
</dbReference>